<protein>
    <submittedName>
        <fullName evidence="2">Uncharacterized protein</fullName>
    </submittedName>
</protein>
<evidence type="ECO:0000313" key="3">
    <source>
        <dbReference type="Proteomes" id="UP000054248"/>
    </source>
</evidence>
<name>A0A0C3Q9X3_9AGAM</name>
<organism evidence="2 3">
    <name type="scientific">Tulasnella calospora MUT 4182</name>
    <dbReference type="NCBI Taxonomy" id="1051891"/>
    <lineage>
        <taxon>Eukaryota</taxon>
        <taxon>Fungi</taxon>
        <taxon>Dikarya</taxon>
        <taxon>Basidiomycota</taxon>
        <taxon>Agaricomycotina</taxon>
        <taxon>Agaricomycetes</taxon>
        <taxon>Cantharellales</taxon>
        <taxon>Tulasnellaceae</taxon>
        <taxon>Tulasnella</taxon>
    </lineage>
</organism>
<dbReference type="Proteomes" id="UP000054248">
    <property type="component" value="Unassembled WGS sequence"/>
</dbReference>
<evidence type="ECO:0000313" key="2">
    <source>
        <dbReference type="EMBL" id="KIO21531.1"/>
    </source>
</evidence>
<dbReference type="HOGENOM" id="CLU_045028_0_0_1"/>
<keyword evidence="3" id="KW-1185">Reference proteome</keyword>
<sequence length="296" mass="33565">MDILDVHTPTTSFSIPHSLRDDSLETLFDRLSYKMSSSRIPARVGPGWLKYEWNGSFWTLDDESDYRIFTWRVNPTGSNDTPTLFAQNPDFPLPTAQEYRNPSFYAFKPRRDEGRRPESIRSADGARASSVRSGKSKRSGKEPPEVIEDYKADYKLKFNKFHTENGVRTVTGKIGPVNGVRMLLRKGHRHVYLSRTFALEHGFIPADTAPGHYGYTGLVQIGKWPITLGKTTTIHDVYLSEESHFDVILGRSFMERRGIKLDALDPTSVVCTDTGETIDCDLVVIKDWRGEVVTIT</sequence>
<reference evidence="3" key="2">
    <citation type="submission" date="2015-01" db="EMBL/GenBank/DDBJ databases">
        <title>Evolutionary Origins and Diversification of the Mycorrhizal Mutualists.</title>
        <authorList>
            <consortium name="DOE Joint Genome Institute"/>
            <consortium name="Mycorrhizal Genomics Consortium"/>
            <person name="Kohler A."/>
            <person name="Kuo A."/>
            <person name="Nagy L.G."/>
            <person name="Floudas D."/>
            <person name="Copeland A."/>
            <person name="Barry K.W."/>
            <person name="Cichocki N."/>
            <person name="Veneault-Fourrey C."/>
            <person name="LaButti K."/>
            <person name="Lindquist E.A."/>
            <person name="Lipzen A."/>
            <person name="Lundell T."/>
            <person name="Morin E."/>
            <person name="Murat C."/>
            <person name="Riley R."/>
            <person name="Ohm R."/>
            <person name="Sun H."/>
            <person name="Tunlid A."/>
            <person name="Henrissat B."/>
            <person name="Grigoriev I.V."/>
            <person name="Hibbett D.S."/>
            <person name="Martin F."/>
        </authorList>
    </citation>
    <scope>NUCLEOTIDE SEQUENCE [LARGE SCALE GENOMIC DNA]</scope>
    <source>
        <strain evidence="3">MUT 4182</strain>
    </source>
</reference>
<dbReference type="AlphaFoldDB" id="A0A0C3Q9X3"/>
<feature type="region of interest" description="Disordered" evidence="1">
    <location>
        <begin position="104"/>
        <end position="144"/>
    </location>
</feature>
<evidence type="ECO:0000256" key="1">
    <source>
        <dbReference type="SAM" id="MobiDB-lite"/>
    </source>
</evidence>
<proteinExistence type="predicted"/>
<gene>
    <name evidence="2" type="ORF">M407DRAFT_80274</name>
</gene>
<dbReference type="OrthoDB" id="6600758at2759"/>
<dbReference type="STRING" id="1051891.A0A0C3Q9X3"/>
<accession>A0A0C3Q9X3</accession>
<feature type="compositionally biased region" description="Basic and acidic residues" evidence="1">
    <location>
        <begin position="109"/>
        <end position="121"/>
    </location>
</feature>
<dbReference type="EMBL" id="KN823135">
    <property type="protein sequence ID" value="KIO21531.1"/>
    <property type="molecule type" value="Genomic_DNA"/>
</dbReference>
<reference evidence="2 3" key="1">
    <citation type="submission" date="2014-04" db="EMBL/GenBank/DDBJ databases">
        <authorList>
            <consortium name="DOE Joint Genome Institute"/>
            <person name="Kuo A."/>
            <person name="Girlanda M."/>
            <person name="Perotto S."/>
            <person name="Kohler A."/>
            <person name="Nagy L.G."/>
            <person name="Floudas D."/>
            <person name="Copeland A."/>
            <person name="Barry K.W."/>
            <person name="Cichocki N."/>
            <person name="Veneault-Fourrey C."/>
            <person name="LaButti K."/>
            <person name="Lindquist E.A."/>
            <person name="Lipzen A."/>
            <person name="Lundell T."/>
            <person name="Morin E."/>
            <person name="Murat C."/>
            <person name="Sun H."/>
            <person name="Tunlid A."/>
            <person name="Henrissat B."/>
            <person name="Grigoriev I.V."/>
            <person name="Hibbett D.S."/>
            <person name="Martin F."/>
            <person name="Nordberg H.P."/>
            <person name="Cantor M.N."/>
            <person name="Hua S.X."/>
        </authorList>
    </citation>
    <scope>NUCLEOTIDE SEQUENCE [LARGE SCALE GENOMIC DNA]</scope>
    <source>
        <strain evidence="2 3">MUT 4182</strain>
    </source>
</reference>